<dbReference type="GO" id="GO:0016020">
    <property type="term" value="C:membrane"/>
    <property type="evidence" value="ECO:0007669"/>
    <property type="project" value="TreeGrafter"/>
</dbReference>
<evidence type="ECO:0000256" key="2">
    <source>
        <dbReference type="ARBA" id="ARBA00001966"/>
    </source>
</evidence>
<sequence>MTRTVNSVCSYCGTGCGIKLESDEKRIISLIGDTRHPTNQGKLCSKGRELHHTVRTDDRLLRPQLRTSLDAPFAPVDWDTALDYGAQQFADIIREHGPEAVAFYVSGQLLTEDYYAFNKLMKGFIGTNNIDTNSRLCMSSAVAGYKRAFGADGPPTCYADIELAEHFFIIGGNPAYAHPIVFRRLEAAKEANPDLKVVVADPRRTDTCSIADLHLPLRPGTDVALMQAMLNVLIWENVIDRDYITQNTQGYETLAESVRSMTPRKAAEICGLNAADIVQAALWFAENRTLSFWCQGMNQSTSGTDNGNALTNLHLATGQVGKPGCGPFSLTGQSNAMGGREVGGMANMLAAHRDYANPTHREEVATYWGVDQISDKPGLTATELFASLESGEVKAVWIACTNPVVSMPDAKRIESGLKKAELVMVSDAYHPTDTTRFAHVLFPASGWAEKEGSVTNSERCISHLEQALPAAGMSRPDWKITADFATALGQKLGKNWQSSFAWEKAEDLFNEHRGLTRGMDLDITGLSYAILDEHGPQQWPYPEGSIPRVAKRLYENGLFETPDNKARFVDMTFIPVAEPVNEEYPLSLTTGRIRDQWHTMTKTGNVPALMQHYAIPQLQIHPDDAALYKLEEDDLVRIISRRGEVIAPARISKDIRKGLVFLPMHWGEMTAKGGRTNSLTKTAIDPVSKQPEFKHAAVQLESFNPVWRGMMLIAGEKMQLGRIMIEGYTYGVSSCAGSDHPVTAVELACSKTLKAEQYKRLDHLLEQGQSFETLTYSDRKHGINRKAWLQDGHLIAVRWVGGDIAEAQWLRKLMLEGRDVGELRPYLLAPGGPVTKEDTKGRIICACQNVGELELKDAIKKGADSIDALKACTMAGTGCGSCIPELKGLLSGP</sequence>
<evidence type="ECO:0000256" key="10">
    <source>
        <dbReference type="ARBA" id="ARBA00023002"/>
    </source>
</evidence>
<keyword evidence="9" id="KW-0249">Electron transport</keyword>
<evidence type="ECO:0000256" key="3">
    <source>
        <dbReference type="ARBA" id="ARBA00008747"/>
    </source>
</evidence>
<dbReference type="EMBL" id="BDFD01000021">
    <property type="protein sequence ID" value="GAV21132.1"/>
    <property type="molecule type" value="Genomic_DNA"/>
</dbReference>
<dbReference type="Pfam" id="PF04879">
    <property type="entry name" value="Molybdop_Fe4S4"/>
    <property type="match status" value="1"/>
</dbReference>
<dbReference type="AlphaFoldDB" id="A0A1L8CQC9"/>
<dbReference type="GO" id="GO:0043546">
    <property type="term" value="F:molybdopterin cofactor binding"/>
    <property type="evidence" value="ECO:0007669"/>
    <property type="project" value="InterPro"/>
</dbReference>
<dbReference type="PANTHER" id="PTHR43105:SF9">
    <property type="entry name" value="NADPH-FE(3+) OXIDOREDUCTASE SUBUNIT ALPHA"/>
    <property type="match status" value="1"/>
</dbReference>
<keyword evidence="9" id="KW-0813">Transport</keyword>
<comment type="catalytic activity">
    <reaction evidence="14">
        <text>2 Fe(II)-[cytochrome] + nitrate + 2 H(+) = 2 Fe(III)-[cytochrome] + nitrite + H2O</text>
        <dbReference type="Rhea" id="RHEA:12909"/>
        <dbReference type="Rhea" id="RHEA-COMP:11777"/>
        <dbReference type="Rhea" id="RHEA-COMP:11778"/>
        <dbReference type="ChEBI" id="CHEBI:15377"/>
        <dbReference type="ChEBI" id="CHEBI:15378"/>
        <dbReference type="ChEBI" id="CHEBI:16301"/>
        <dbReference type="ChEBI" id="CHEBI:17632"/>
        <dbReference type="ChEBI" id="CHEBI:29033"/>
        <dbReference type="ChEBI" id="CHEBI:29034"/>
        <dbReference type="EC" id="1.9.6.1"/>
    </reaction>
</comment>
<keyword evidence="11" id="KW-0408">Iron</keyword>
<proteinExistence type="inferred from homology"/>
<comment type="similarity">
    <text evidence="3">Belongs to the prokaryotic molybdopterin-containing oxidoreductase family. NasA/NapA/NarB subfamily.</text>
</comment>
<organism evidence="18 19">
    <name type="scientific">Mariprofundus micogutta</name>
    <dbReference type="NCBI Taxonomy" id="1921010"/>
    <lineage>
        <taxon>Bacteria</taxon>
        <taxon>Pseudomonadati</taxon>
        <taxon>Pseudomonadota</taxon>
        <taxon>Candidatius Mariprofundia</taxon>
        <taxon>Mariprofundales</taxon>
        <taxon>Mariprofundaceae</taxon>
        <taxon>Mariprofundus</taxon>
    </lineage>
</organism>
<evidence type="ECO:0000256" key="5">
    <source>
        <dbReference type="ARBA" id="ARBA00022505"/>
    </source>
</evidence>
<evidence type="ECO:0000256" key="15">
    <source>
        <dbReference type="ARBA" id="ARBA00055000"/>
    </source>
</evidence>
<comment type="cofactor">
    <cofactor evidence="1">
        <name>Mo-bis(molybdopterin guanine dinucleotide)</name>
        <dbReference type="ChEBI" id="CHEBI:60539"/>
    </cofactor>
</comment>
<keyword evidence="8" id="KW-0574">Periplasm</keyword>
<accession>A0A1L8CQC9</accession>
<dbReference type="Gene3D" id="2.40.40.20">
    <property type="match status" value="1"/>
</dbReference>
<dbReference type="PANTHER" id="PTHR43105">
    <property type="entry name" value="RESPIRATORY NITRATE REDUCTASE"/>
    <property type="match status" value="1"/>
</dbReference>
<dbReference type="InterPro" id="IPR009010">
    <property type="entry name" value="Asp_de-COase-like_dom_sf"/>
</dbReference>
<dbReference type="GO" id="GO:1990204">
    <property type="term" value="C:oxidoreductase complex"/>
    <property type="evidence" value="ECO:0007669"/>
    <property type="project" value="UniProtKB-ARBA"/>
</dbReference>
<keyword evidence="4" id="KW-0004">4Fe-4S</keyword>
<keyword evidence="13" id="KW-0534">Nitrate assimilation</keyword>
<dbReference type="GO" id="GO:0051539">
    <property type="term" value="F:4 iron, 4 sulfur cluster binding"/>
    <property type="evidence" value="ECO:0007669"/>
    <property type="project" value="UniProtKB-KW"/>
</dbReference>
<dbReference type="Gene3D" id="3.40.50.740">
    <property type="match status" value="1"/>
</dbReference>
<dbReference type="RefSeq" id="WP_072660436.1">
    <property type="nucleotide sequence ID" value="NZ_BDFD01000021.1"/>
</dbReference>
<dbReference type="Proteomes" id="UP000231632">
    <property type="component" value="Unassembled WGS sequence"/>
</dbReference>
<comment type="caution">
    <text evidence="18">The sequence shown here is derived from an EMBL/GenBank/DDBJ whole genome shotgun (WGS) entry which is preliminary data.</text>
</comment>
<dbReference type="Gene3D" id="1.10.10.1100">
    <property type="entry name" value="BFD-like [2Fe-2S]-binding domain"/>
    <property type="match status" value="1"/>
</dbReference>
<dbReference type="CDD" id="cd02754">
    <property type="entry name" value="MopB_Nitrate-R-NapA-like"/>
    <property type="match status" value="1"/>
</dbReference>
<keyword evidence="10 18" id="KW-0560">Oxidoreductase</keyword>
<dbReference type="PROSITE" id="PS00551">
    <property type="entry name" value="MOLYBDOPTERIN_PROK_1"/>
    <property type="match status" value="1"/>
</dbReference>
<dbReference type="InterPro" id="IPR006963">
    <property type="entry name" value="Mopterin_OxRdtase_4Fe-4S_dom"/>
</dbReference>
<dbReference type="GO" id="GO:0042128">
    <property type="term" value="P:nitrate assimilation"/>
    <property type="evidence" value="ECO:0007669"/>
    <property type="project" value="UniProtKB-KW"/>
</dbReference>
<keyword evidence="5" id="KW-0500">Molybdenum</keyword>
<keyword evidence="7" id="KW-0732">Signal</keyword>
<dbReference type="SUPFAM" id="SSF53706">
    <property type="entry name" value="Formate dehydrogenase/DMSO reductase, domains 1-3"/>
    <property type="match status" value="1"/>
</dbReference>
<dbReference type="OrthoDB" id="9803192at2"/>
<dbReference type="FunFam" id="2.40.40.20:FF:000005">
    <property type="entry name" value="Periplasmic nitrate reductase"/>
    <property type="match status" value="1"/>
</dbReference>
<dbReference type="InterPro" id="IPR006656">
    <property type="entry name" value="Mopterin_OxRdtase"/>
</dbReference>
<evidence type="ECO:0000256" key="16">
    <source>
        <dbReference type="ARBA" id="ARBA00067026"/>
    </source>
</evidence>
<evidence type="ECO:0000256" key="12">
    <source>
        <dbReference type="ARBA" id="ARBA00023014"/>
    </source>
</evidence>
<dbReference type="CDD" id="cd02791">
    <property type="entry name" value="MopB_CT_Nitrate-R-NapA-like"/>
    <property type="match status" value="1"/>
</dbReference>
<dbReference type="Pfam" id="PF04324">
    <property type="entry name" value="Fer2_BFD"/>
    <property type="match status" value="1"/>
</dbReference>
<dbReference type="InterPro" id="IPR041957">
    <property type="entry name" value="CT_Nitrate-R-NapA-like"/>
</dbReference>
<dbReference type="Pfam" id="PF01568">
    <property type="entry name" value="Molydop_binding"/>
    <property type="match status" value="1"/>
</dbReference>
<evidence type="ECO:0000256" key="11">
    <source>
        <dbReference type="ARBA" id="ARBA00023004"/>
    </source>
</evidence>
<dbReference type="Gene3D" id="2.20.25.90">
    <property type="entry name" value="ADC-like domains"/>
    <property type="match status" value="1"/>
</dbReference>
<dbReference type="GO" id="GO:0045333">
    <property type="term" value="P:cellular respiration"/>
    <property type="evidence" value="ECO:0007669"/>
    <property type="project" value="UniProtKB-ARBA"/>
</dbReference>
<dbReference type="GO" id="GO:0050140">
    <property type="term" value="F:nitrate reductase (cytochrome) activity"/>
    <property type="evidence" value="ECO:0007669"/>
    <property type="project" value="UniProtKB-EC"/>
</dbReference>
<evidence type="ECO:0000256" key="9">
    <source>
        <dbReference type="ARBA" id="ARBA00022982"/>
    </source>
</evidence>
<keyword evidence="12" id="KW-0411">Iron-sulfur</keyword>
<protein>
    <recommendedName>
        <fullName evidence="16">nitrate reductase (cytochrome)</fullName>
        <ecNumber evidence="16">1.9.6.1</ecNumber>
    </recommendedName>
</protein>
<comment type="function">
    <text evidence="15">Catalytic subunit of the periplasmic nitrate reductase complex NapAB. Receives electrons from NapB and catalyzes the reduction of nitrate to nitrite.</text>
</comment>
<evidence type="ECO:0000259" key="17">
    <source>
        <dbReference type="PROSITE" id="PS51669"/>
    </source>
</evidence>
<evidence type="ECO:0000256" key="6">
    <source>
        <dbReference type="ARBA" id="ARBA00022723"/>
    </source>
</evidence>
<dbReference type="Gene3D" id="3.40.228.10">
    <property type="entry name" value="Dimethylsulfoxide Reductase, domain 2"/>
    <property type="match status" value="1"/>
</dbReference>
<dbReference type="SUPFAM" id="SSF50692">
    <property type="entry name" value="ADC-like"/>
    <property type="match status" value="1"/>
</dbReference>
<keyword evidence="6" id="KW-0479">Metal-binding</keyword>
<dbReference type="InterPro" id="IPR006657">
    <property type="entry name" value="MoPterin_dinucl-bd_dom"/>
</dbReference>
<evidence type="ECO:0000256" key="1">
    <source>
        <dbReference type="ARBA" id="ARBA00001942"/>
    </source>
</evidence>
<dbReference type="GO" id="GO:0046872">
    <property type="term" value="F:metal ion binding"/>
    <property type="evidence" value="ECO:0007669"/>
    <property type="project" value="UniProtKB-KW"/>
</dbReference>
<comment type="cofactor">
    <cofactor evidence="2">
        <name>[4Fe-4S] cluster</name>
        <dbReference type="ChEBI" id="CHEBI:49883"/>
    </cofactor>
</comment>
<dbReference type="InterPro" id="IPR027467">
    <property type="entry name" value="MopterinOxRdtase_cofactor_BS"/>
</dbReference>
<dbReference type="SMART" id="SM00926">
    <property type="entry name" value="Molybdop_Fe4S4"/>
    <property type="match status" value="1"/>
</dbReference>
<evidence type="ECO:0000256" key="13">
    <source>
        <dbReference type="ARBA" id="ARBA00023063"/>
    </source>
</evidence>
<dbReference type="InterPro" id="IPR050123">
    <property type="entry name" value="Prok_molybdopt-oxidoreductase"/>
</dbReference>
<dbReference type="Pfam" id="PF00384">
    <property type="entry name" value="Molybdopterin"/>
    <property type="match status" value="1"/>
</dbReference>
<dbReference type="InterPro" id="IPR007419">
    <property type="entry name" value="BFD-like_2Fe2S-bd_dom"/>
</dbReference>
<evidence type="ECO:0000256" key="4">
    <source>
        <dbReference type="ARBA" id="ARBA00022485"/>
    </source>
</evidence>
<evidence type="ECO:0000256" key="14">
    <source>
        <dbReference type="ARBA" id="ARBA00052176"/>
    </source>
</evidence>
<feature type="domain" description="4Fe-4S Mo/W bis-MGD-type" evidence="17">
    <location>
        <begin position="2"/>
        <end position="58"/>
    </location>
</feature>
<evidence type="ECO:0000256" key="8">
    <source>
        <dbReference type="ARBA" id="ARBA00022764"/>
    </source>
</evidence>
<evidence type="ECO:0000313" key="18">
    <source>
        <dbReference type="EMBL" id="GAV21132.1"/>
    </source>
</evidence>
<gene>
    <name evidence="18" type="ORF">MMIC_P2112</name>
</gene>
<reference evidence="18 19" key="1">
    <citation type="journal article" date="2017" name="Arch. Microbiol.">
        <title>Mariprofundus micogutta sp. nov., a novel iron-oxidizing zetaproteobacterium isolated from a deep-sea hydrothermal field at the Bayonnaise knoll of the Izu-Ogasawara arc, and a description of Mariprofundales ord. nov. and Zetaproteobacteria classis nov.</title>
        <authorList>
            <person name="Makita H."/>
            <person name="Tanaka E."/>
            <person name="Mitsunobu S."/>
            <person name="Miyazaki M."/>
            <person name="Nunoura T."/>
            <person name="Uematsu K."/>
            <person name="Takaki Y."/>
            <person name="Nishi S."/>
            <person name="Shimamura S."/>
            <person name="Takai K."/>
        </authorList>
    </citation>
    <scope>NUCLEOTIDE SEQUENCE [LARGE SCALE GENOMIC DNA]</scope>
    <source>
        <strain evidence="18 19">ET2</strain>
    </source>
</reference>
<dbReference type="EC" id="1.9.6.1" evidence="16"/>
<evidence type="ECO:0000256" key="7">
    <source>
        <dbReference type="ARBA" id="ARBA00022729"/>
    </source>
</evidence>
<keyword evidence="19" id="KW-1185">Reference proteome</keyword>
<name>A0A1L8CQC9_9PROT</name>
<dbReference type="PROSITE" id="PS51669">
    <property type="entry name" value="4FE4S_MOW_BIS_MGD"/>
    <property type="match status" value="1"/>
</dbReference>
<dbReference type="STRING" id="1921010.MMIC_P2112"/>
<dbReference type="InterPro" id="IPR041854">
    <property type="entry name" value="BFD-like_2Fe2S-bd_dom_sf"/>
</dbReference>
<evidence type="ECO:0000313" key="19">
    <source>
        <dbReference type="Proteomes" id="UP000231632"/>
    </source>
</evidence>